<dbReference type="GeneID" id="14651370"/>
<organism evidence="1 2">
    <name type="scientific">Natronomonas moolapensis (strain DSM 18674 / CECT 7526 / JCM 14361 / 8.8.11)</name>
    <dbReference type="NCBI Taxonomy" id="268739"/>
    <lineage>
        <taxon>Archaea</taxon>
        <taxon>Methanobacteriati</taxon>
        <taxon>Methanobacteriota</taxon>
        <taxon>Stenosarchaea group</taxon>
        <taxon>Halobacteria</taxon>
        <taxon>Halobacteriales</taxon>
        <taxon>Natronomonadaceae</taxon>
        <taxon>Natronomonas</taxon>
    </lineage>
</organism>
<dbReference type="RefSeq" id="WP_015409508.1">
    <property type="nucleotide sequence ID" value="NC_020388.1"/>
</dbReference>
<dbReference type="HOGENOM" id="CLU_1718262_0_0_2"/>
<dbReference type="KEGG" id="nmo:Nmlp_2567"/>
<reference evidence="1 2" key="1">
    <citation type="journal article" date="2013" name="Genome Announc.">
        <title>Genome of the haloarchaeon Natronomonas moolapensis, a neutrophilic member of a previously haloalkaliphilic genus.</title>
        <authorList>
            <person name="Dyall-Smith M.L."/>
            <person name="Pfeiffer F."/>
            <person name="Oberwinkler T."/>
            <person name="Klee K."/>
            <person name="Rampp M."/>
            <person name="Palm P."/>
            <person name="Gross K."/>
            <person name="Schuster S.C."/>
            <person name="Oesterhelt D."/>
        </authorList>
    </citation>
    <scope>NUCLEOTIDE SEQUENCE [LARGE SCALE GENOMIC DNA]</scope>
    <source>
        <strain evidence="2">DSM 18674 / JCM 14361 / 8.8.11</strain>
    </source>
</reference>
<dbReference type="Proteomes" id="UP000011867">
    <property type="component" value="Chromosome"/>
</dbReference>
<keyword evidence="2" id="KW-1185">Reference proteome</keyword>
<accession>M1Y2K0</accession>
<protein>
    <submittedName>
        <fullName evidence="1">Uncharacterized protein</fullName>
    </submittedName>
</protein>
<dbReference type="EMBL" id="HF582854">
    <property type="protein sequence ID" value="CCQ36726.1"/>
    <property type="molecule type" value="Genomic_DNA"/>
</dbReference>
<sequence>MSADSTVAIEYTAIPEYARWTLVLVHPKDLRAYGEFRMGFNLVHPETFDEGWEHPTMSGWDGDEEVFGVQLGVGTDLPETMETAEFDSPTDVADPLSLAASMVRGQPGVFVDWTRLRIDLKALADYIRTIENAESGMTSLPEIGFRPVIGMP</sequence>
<dbReference type="AlphaFoldDB" id="M1Y2K0"/>
<gene>
    <name evidence="1" type="ordered locus">Nmlp_2567</name>
</gene>
<name>M1Y2K0_NATM8</name>
<proteinExistence type="predicted"/>
<evidence type="ECO:0000313" key="1">
    <source>
        <dbReference type="EMBL" id="CCQ36726.1"/>
    </source>
</evidence>
<evidence type="ECO:0000313" key="2">
    <source>
        <dbReference type="Proteomes" id="UP000011867"/>
    </source>
</evidence>